<evidence type="ECO:0000256" key="2">
    <source>
        <dbReference type="ARBA" id="ARBA00023125"/>
    </source>
</evidence>
<dbReference type="InterPro" id="IPR001789">
    <property type="entry name" value="Sig_transdc_resp-reg_receiver"/>
</dbReference>
<comment type="caution">
    <text evidence="6">The sequence shown here is derived from an EMBL/GenBank/DDBJ whole genome shotgun (WGS) entry which is preliminary data.</text>
</comment>
<dbReference type="RefSeq" id="WP_060300119.1">
    <property type="nucleotide sequence ID" value="NZ_LPJX01000061.1"/>
</dbReference>
<keyword evidence="2" id="KW-0238">DNA-binding</keyword>
<dbReference type="InterPro" id="IPR011006">
    <property type="entry name" value="CheY-like_superfamily"/>
</dbReference>
<dbReference type="InterPro" id="IPR016032">
    <property type="entry name" value="Sig_transdc_resp-reg_C-effctor"/>
</dbReference>
<dbReference type="GO" id="GO:0000160">
    <property type="term" value="P:phosphorelay signal transduction system"/>
    <property type="evidence" value="ECO:0007669"/>
    <property type="project" value="InterPro"/>
</dbReference>
<dbReference type="PROSITE" id="PS50110">
    <property type="entry name" value="RESPONSE_REGULATORY"/>
    <property type="match status" value="1"/>
</dbReference>
<evidence type="ECO:0000256" key="1">
    <source>
        <dbReference type="ARBA" id="ARBA00022553"/>
    </source>
</evidence>
<dbReference type="PANTHER" id="PTHR43214:SF17">
    <property type="entry name" value="TRANSCRIPTIONAL REGULATORY PROTEIN RCSB"/>
    <property type="match status" value="1"/>
</dbReference>
<dbReference type="SUPFAM" id="SSF46894">
    <property type="entry name" value="C-terminal effector domain of the bipartite response regulators"/>
    <property type="match status" value="1"/>
</dbReference>
<organism evidence="6 7">
    <name type="scientific">Burkholderia pseudomultivorans</name>
    <dbReference type="NCBI Taxonomy" id="1207504"/>
    <lineage>
        <taxon>Bacteria</taxon>
        <taxon>Pseudomonadati</taxon>
        <taxon>Pseudomonadota</taxon>
        <taxon>Betaproteobacteria</taxon>
        <taxon>Burkholderiales</taxon>
        <taxon>Burkholderiaceae</taxon>
        <taxon>Burkholderia</taxon>
        <taxon>Burkholderia cepacia complex</taxon>
    </lineage>
</organism>
<dbReference type="GO" id="GO:0003677">
    <property type="term" value="F:DNA binding"/>
    <property type="evidence" value="ECO:0007669"/>
    <property type="project" value="UniProtKB-KW"/>
</dbReference>
<dbReference type="CDD" id="cd17535">
    <property type="entry name" value="REC_NarL-like"/>
    <property type="match status" value="1"/>
</dbReference>
<evidence type="ECO:0000313" key="6">
    <source>
        <dbReference type="EMBL" id="KWF59868.1"/>
    </source>
</evidence>
<keyword evidence="1 3" id="KW-0597">Phosphoprotein</keyword>
<evidence type="ECO:0000256" key="3">
    <source>
        <dbReference type="PROSITE-ProRule" id="PRU00169"/>
    </source>
</evidence>
<evidence type="ECO:0000313" key="7">
    <source>
        <dbReference type="Proteomes" id="UP000061512"/>
    </source>
</evidence>
<evidence type="ECO:0000259" key="5">
    <source>
        <dbReference type="PROSITE" id="PS50110"/>
    </source>
</evidence>
<dbReference type="PANTHER" id="PTHR43214">
    <property type="entry name" value="TWO-COMPONENT RESPONSE REGULATOR"/>
    <property type="match status" value="1"/>
</dbReference>
<dbReference type="SMART" id="SM00448">
    <property type="entry name" value="REC"/>
    <property type="match status" value="1"/>
</dbReference>
<dbReference type="InterPro" id="IPR000792">
    <property type="entry name" value="Tscrpt_reg_LuxR_C"/>
</dbReference>
<feature type="domain" description="HTH luxR-type" evidence="4">
    <location>
        <begin position="142"/>
        <end position="207"/>
    </location>
</feature>
<feature type="domain" description="Response regulatory" evidence="5">
    <location>
        <begin position="4"/>
        <end position="123"/>
    </location>
</feature>
<dbReference type="Pfam" id="PF00072">
    <property type="entry name" value="Response_reg"/>
    <property type="match status" value="1"/>
</dbReference>
<dbReference type="SUPFAM" id="SSF52172">
    <property type="entry name" value="CheY-like"/>
    <property type="match status" value="1"/>
</dbReference>
<dbReference type="PROSITE" id="PS50043">
    <property type="entry name" value="HTH_LUXR_2"/>
    <property type="match status" value="1"/>
</dbReference>
<sequence>MSVRVVIADDHPLTVLGIRQVLSGAPDLIVVDEAGEPGALLDCLARTCCDVVVTDFAMPGHRHADGLLMLEAIRAAFPQVRLVVLTMLDNPALLQHIRDAGALAVVGKRSDLGELPRAIMAAYRGRSYSTASVHATYPAAVDADGARPLSPREIEIVRLCANGMTMTDIALHFDRSIKTISTHKHNAMDKLGINSDAELFHYAVSNGLA</sequence>
<dbReference type="InterPro" id="IPR036388">
    <property type="entry name" value="WH-like_DNA-bd_sf"/>
</dbReference>
<dbReference type="Gene3D" id="1.10.10.10">
    <property type="entry name" value="Winged helix-like DNA-binding domain superfamily/Winged helix DNA-binding domain"/>
    <property type="match status" value="1"/>
</dbReference>
<gene>
    <name evidence="6" type="ORF">WT57_28175</name>
</gene>
<dbReference type="SMART" id="SM00421">
    <property type="entry name" value="HTH_LUXR"/>
    <property type="match status" value="1"/>
</dbReference>
<dbReference type="Pfam" id="PF00196">
    <property type="entry name" value="GerE"/>
    <property type="match status" value="1"/>
</dbReference>
<dbReference type="InterPro" id="IPR039420">
    <property type="entry name" value="WalR-like"/>
</dbReference>
<protein>
    <submittedName>
        <fullName evidence="6">LuxR family transcriptional regulator</fullName>
    </submittedName>
</protein>
<dbReference type="EMBL" id="LPJX01000061">
    <property type="protein sequence ID" value="KWF59868.1"/>
    <property type="molecule type" value="Genomic_DNA"/>
</dbReference>
<accession>A0A132EUC7</accession>
<reference evidence="6 7" key="1">
    <citation type="submission" date="2015-11" db="EMBL/GenBank/DDBJ databases">
        <title>Expanding the genomic diversity of Burkholderia species for the development of highly accurate diagnostics.</title>
        <authorList>
            <person name="Sahl J."/>
            <person name="Keim P."/>
            <person name="Wagner D."/>
        </authorList>
    </citation>
    <scope>NUCLEOTIDE SEQUENCE [LARGE SCALE GENOMIC DNA]</scope>
    <source>
        <strain evidence="6 7">MSMB574WGS</strain>
    </source>
</reference>
<dbReference type="InterPro" id="IPR058245">
    <property type="entry name" value="NreC/VraR/RcsB-like_REC"/>
</dbReference>
<dbReference type="Gene3D" id="3.40.50.2300">
    <property type="match status" value="1"/>
</dbReference>
<evidence type="ECO:0000259" key="4">
    <source>
        <dbReference type="PROSITE" id="PS50043"/>
    </source>
</evidence>
<feature type="modified residue" description="4-aspartylphosphate" evidence="3">
    <location>
        <position position="55"/>
    </location>
</feature>
<name>A0A132EUC7_9BURK</name>
<dbReference type="PRINTS" id="PR00038">
    <property type="entry name" value="HTHLUXR"/>
</dbReference>
<dbReference type="GO" id="GO:0006355">
    <property type="term" value="P:regulation of DNA-templated transcription"/>
    <property type="evidence" value="ECO:0007669"/>
    <property type="project" value="InterPro"/>
</dbReference>
<dbReference type="CDD" id="cd06170">
    <property type="entry name" value="LuxR_C_like"/>
    <property type="match status" value="1"/>
</dbReference>
<dbReference type="AlphaFoldDB" id="A0A132EUC7"/>
<proteinExistence type="predicted"/>
<dbReference type="Proteomes" id="UP000061512">
    <property type="component" value="Unassembled WGS sequence"/>
</dbReference>